<dbReference type="AlphaFoldDB" id="A0A9X3N3S7"/>
<dbReference type="InterPro" id="IPR036412">
    <property type="entry name" value="HAD-like_sf"/>
</dbReference>
<dbReference type="PANTHER" id="PTHR43316:SF3">
    <property type="entry name" value="HALOACID DEHALOGENASE, TYPE II (AFU_ORTHOLOGUE AFUA_2G07750)-RELATED"/>
    <property type="match status" value="1"/>
</dbReference>
<gene>
    <name evidence="2" type="ORF">OM076_38435</name>
</gene>
<dbReference type="Gene3D" id="3.40.50.1000">
    <property type="entry name" value="HAD superfamily/HAD-like"/>
    <property type="match status" value="1"/>
</dbReference>
<dbReference type="InterPro" id="IPR023214">
    <property type="entry name" value="HAD_sf"/>
</dbReference>
<keyword evidence="1 2" id="KW-0378">Hydrolase</keyword>
<dbReference type="InterPro" id="IPR051540">
    <property type="entry name" value="S-2-haloacid_dehalogenase"/>
</dbReference>
<dbReference type="EMBL" id="JAPDOD010000060">
    <property type="protein sequence ID" value="MDA0166207.1"/>
    <property type="molecule type" value="Genomic_DNA"/>
</dbReference>
<dbReference type="SFLD" id="SFLDS00003">
    <property type="entry name" value="Haloacid_Dehalogenase"/>
    <property type="match status" value="1"/>
</dbReference>
<proteinExistence type="predicted"/>
<organism evidence="2 3">
    <name type="scientific">Solirubrobacter ginsenosidimutans</name>
    <dbReference type="NCBI Taxonomy" id="490573"/>
    <lineage>
        <taxon>Bacteria</taxon>
        <taxon>Bacillati</taxon>
        <taxon>Actinomycetota</taxon>
        <taxon>Thermoleophilia</taxon>
        <taxon>Solirubrobacterales</taxon>
        <taxon>Solirubrobacteraceae</taxon>
        <taxon>Solirubrobacter</taxon>
    </lineage>
</organism>
<dbReference type="Pfam" id="PF00702">
    <property type="entry name" value="Hydrolase"/>
    <property type="match status" value="1"/>
</dbReference>
<dbReference type="PANTHER" id="PTHR43316">
    <property type="entry name" value="HYDROLASE, HALOACID DELAHOGENASE-RELATED"/>
    <property type="match status" value="1"/>
</dbReference>
<protein>
    <submittedName>
        <fullName evidence="2">HAD family hydrolase</fullName>
    </submittedName>
</protein>
<accession>A0A9X3N3S7</accession>
<reference evidence="2" key="1">
    <citation type="submission" date="2022-10" db="EMBL/GenBank/DDBJ databases">
        <title>The WGS of Solirubrobacter ginsenosidimutans DSM 21036.</title>
        <authorList>
            <person name="Jiang Z."/>
        </authorList>
    </citation>
    <scope>NUCLEOTIDE SEQUENCE</scope>
    <source>
        <strain evidence="2">DSM 21036</strain>
    </source>
</reference>
<dbReference type="Proteomes" id="UP001149140">
    <property type="component" value="Unassembled WGS sequence"/>
</dbReference>
<dbReference type="InterPro" id="IPR006439">
    <property type="entry name" value="HAD-SF_hydro_IA"/>
</dbReference>
<evidence type="ECO:0000256" key="1">
    <source>
        <dbReference type="ARBA" id="ARBA00022801"/>
    </source>
</evidence>
<name>A0A9X3N3S7_9ACTN</name>
<evidence type="ECO:0000313" key="2">
    <source>
        <dbReference type="EMBL" id="MDA0166207.1"/>
    </source>
</evidence>
<dbReference type="GO" id="GO:0016787">
    <property type="term" value="F:hydrolase activity"/>
    <property type="evidence" value="ECO:0007669"/>
    <property type="project" value="UniProtKB-KW"/>
</dbReference>
<dbReference type="RefSeq" id="WP_270045465.1">
    <property type="nucleotide sequence ID" value="NZ_JAPDOD010000060.1"/>
</dbReference>
<sequence length="222" mass="23540">MKAAVFDFGETLLSEERAWGVWADWLGVTHQELFAALGATVEGRYPHRHALELCRPGFDLSRAFAEREAAGIPRHEELYDVYPDAVGALDRLRAAGVRVGFAGNQPAGAESSLAGLVQSGDLVATSAAWGVAKPDPAFFARIVAELDLPPAEIAYVGDRVDYDILPAAAAGMFTVHLRRGPWGIIQAAWPEASTADATAANLDEATTAILKGSDPSTLQTAV</sequence>
<comment type="caution">
    <text evidence="2">The sequence shown here is derived from an EMBL/GenBank/DDBJ whole genome shotgun (WGS) entry which is preliminary data.</text>
</comment>
<evidence type="ECO:0000313" key="3">
    <source>
        <dbReference type="Proteomes" id="UP001149140"/>
    </source>
</evidence>
<dbReference type="SUPFAM" id="SSF56784">
    <property type="entry name" value="HAD-like"/>
    <property type="match status" value="1"/>
</dbReference>
<dbReference type="NCBIfam" id="TIGR01549">
    <property type="entry name" value="HAD-SF-IA-v1"/>
    <property type="match status" value="1"/>
</dbReference>
<keyword evidence="3" id="KW-1185">Reference proteome</keyword>
<dbReference type="SFLD" id="SFLDG01129">
    <property type="entry name" value="C1.5:_HAD__Beta-PGM__Phosphata"/>
    <property type="match status" value="1"/>
</dbReference>